<name>A0ABX8RU05_NOCIO</name>
<dbReference type="Proteomes" id="UP000694257">
    <property type="component" value="Chromosome"/>
</dbReference>
<comment type="catalytic activity">
    <reaction evidence="1">
        <text>a monocarboxylic acid amide + H2O = a monocarboxylate + NH4(+)</text>
        <dbReference type="Rhea" id="RHEA:12020"/>
        <dbReference type="ChEBI" id="CHEBI:15377"/>
        <dbReference type="ChEBI" id="CHEBI:28938"/>
        <dbReference type="ChEBI" id="CHEBI:35757"/>
        <dbReference type="ChEBI" id="CHEBI:83628"/>
        <dbReference type="EC" id="3.5.1.4"/>
    </reaction>
</comment>
<evidence type="ECO:0000256" key="1">
    <source>
        <dbReference type="ARBA" id="ARBA00001311"/>
    </source>
</evidence>
<protein>
    <recommendedName>
        <fullName evidence="3">amidase</fullName>
        <ecNumber evidence="3">3.5.1.4</ecNumber>
    </recommendedName>
</protein>
<dbReference type="InterPro" id="IPR023631">
    <property type="entry name" value="Amidase_dom"/>
</dbReference>
<sequence>MAELFIDATAQAELVRRGEVSPAELVEEAIARIEGLNPQINAVIATRFDKARAEAKRAAGPFEGVPYVLKDLTLTSADDPYAAGMSALKKAGYRAARDSYFVERMREAGFVLLGKASTPELGLPCTTEPVAWGPTRNPWDLSRSVGGSSGGSAAAVASGMVAIAHASDGGGSIRIPASACGVVGLRPSRGRVSQGPTANEVWHGLAVELAVTRTVRDTAAVLDIVSGRRTGDVYTAPAPERPFTREVGADPGRLRIGVLAEDPTGQTVVDRQHADAVQSAAATLAELGHQVAEGFPPALRDIPADAFIPCAAALTVAELDHYGKLIGRPLTEDDVEPGTWAIAELGRTIPATSYVAGLAGLRAAGAAIERWWADDDWDLLLTPTIPRALPPLGTLASTKENPIPAEGFAYATFTMPYNVSGQPAISLPLSQSAEGLPIGVQLVAAYGREDLLLRVAAQLEAAMPWADRLPPVRAAS</sequence>
<dbReference type="InterPro" id="IPR000120">
    <property type="entry name" value="Amidase"/>
</dbReference>
<dbReference type="RefSeq" id="WP_218474903.1">
    <property type="nucleotide sequence ID" value="NZ_BAABJN010000001.1"/>
</dbReference>
<dbReference type="InterPro" id="IPR020556">
    <property type="entry name" value="Amidase_CS"/>
</dbReference>
<keyword evidence="6" id="KW-1185">Reference proteome</keyword>
<dbReference type="EC" id="3.5.1.4" evidence="3"/>
<reference evidence="5 6" key="1">
    <citation type="submission" date="2021-07" db="EMBL/GenBank/DDBJ databases">
        <title>Whole Genome Sequence of Nocardia Iowensis.</title>
        <authorList>
            <person name="Lamm A."/>
            <person name="Collins-Fairclough A.M."/>
            <person name="Bunk B."/>
            <person name="Sproer C."/>
        </authorList>
    </citation>
    <scope>NUCLEOTIDE SEQUENCE [LARGE SCALE GENOMIC DNA]</scope>
    <source>
        <strain evidence="5 6">NRRL 5646</strain>
    </source>
</reference>
<evidence type="ECO:0000256" key="2">
    <source>
        <dbReference type="ARBA" id="ARBA00009199"/>
    </source>
</evidence>
<dbReference type="PROSITE" id="PS00571">
    <property type="entry name" value="AMIDASES"/>
    <property type="match status" value="1"/>
</dbReference>
<dbReference type="PANTHER" id="PTHR11895:SF7">
    <property type="entry name" value="GLUTAMYL-TRNA(GLN) AMIDOTRANSFERASE SUBUNIT A, MITOCHONDRIAL"/>
    <property type="match status" value="1"/>
</dbReference>
<evidence type="ECO:0000259" key="4">
    <source>
        <dbReference type="Pfam" id="PF01425"/>
    </source>
</evidence>
<proteinExistence type="inferred from homology"/>
<evidence type="ECO:0000256" key="3">
    <source>
        <dbReference type="ARBA" id="ARBA00012922"/>
    </source>
</evidence>
<dbReference type="EMBL" id="CP078145">
    <property type="protein sequence ID" value="QXN93123.1"/>
    <property type="molecule type" value="Genomic_DNA"/>
</dbReference>
<dbReference type="Pfam" id="PF01425">
    <property type="entry name" value="Amidase"/>
    <property type="match status" value="1"/>
</dbReference>
<evidence type="ECO:0000313" key="6">
    <source>
        <dbReference type="Proteomes" id="UP000694257"/>
    </source>
</evidence>
<dbReference type="PANTHER" id="PTHR11895">
    <property type="entry name" value="TRANSAMIDASE"/>
    <property type="match status" value="1"/>
</dbReference>
<evidence type="ECO:0000313" key="5">
    <source>
        <dbReference type="EMBL" id="QXN93123.1"/>
    </source>
</evidence>
<gene>
    <name evidence="5" type="ORF">KV110_08470</name>
</gene>
<organism evidence="5 6">
    <name type="scientific">Nocardia iowensis</name>
    <dbReference type="NCBI Taxonomy" id="204891"/>
    <lineage>
        <taxon>Bacteria</taxon>
        <taxon>Bacillati</taxon>
        <taxon>Actinomycetota</taxon>
        <taxon>Actinomycetes</taxon>
        <taxon>Mycobacteriales</taxon>
        <taxon>Nocardiaceae</taxon>
        <taxon>Nocardia</taxon>
    </lineage>
</organism>
<comment type="similarity">
    <text evidence="2">Belongs to the amidase family.</text>
</comment>
<feature type="domain" description="Amidase" evidence="4">
    <location>
        <begin position="24"/>
        <end position="453"/>
    </location>
</feature>
<accession>A0ABX8RU05</accession>